<comment type="caution">
    <text evidence="3">The sequence shown here is derived from an EMBL/GenBank/DDBJ whole genome shotgun (WGS) entry which is preliminary data.</text>
</comment>
<dbReference type="RefSeq" id="WP_160963049.1">
    <property type="nucleotide sequence ID" value="NZ_WVUD01000041.1"/>
</dbReference>
<dbReference type="SUPFAM" id="SSF52172">
    <property type="entry name" value="CheY-like"/>
    <property type="match status" value="1"/>
</dbReference>
<dbReference type="PANTHER" id="PTHR45228">
    <property type="entry name" value="CYCLIC DI-GMP PHOSPHODIESTERASE TM_0186-RELATED"/>
    <property type="match status" value="1"/>
</dbReference>
<evidence type="ECO:0000313" key="4">
    <source>
        <dbReference type="Proteomes" id="UP000482487"/>
    </source>
</evidence>
<reference evidence="3 4" key="1">
    <citation type="submission" date="2020-01" db="EMBL/GenBank/DDBJ databases">
        <title>Genome sequence of Desulfovibrio aerotolerans DSM 16695(T).</title>
        <authorList>
            <person name="Karnachuk O."/>
            <person name="Avakyan M."/>
            <person name="Mardanov A."/>
            <person name="Kadnikov V."/>
            <person name="Ravin N."/>
        </authorList>
    </citation>
    <scope>NUCLEOTIDE SEQUENCE [LARGE SCALE GENOMIC DNA]</scope>
    <source>
        <strain evidence="3 4">DSM 16695</strain>
    </source>
</reference>
<sequence>MSKKILIVDDEKNLLDSLRRSLSRRYDVVMAQGPEAGLAALQSKDSFAVVVSDLAMPGMDGVKFLAKTRDISPLSIRMMLTGHGDLDAAIAAVNEGNIFRFLTKPCPIESLVRALDAGLEQYRLVTAEKELLRGTLRGCIKVLTDILNLVNPEAFSRGERVKRLMMAVVRTAALANPLKFELAGMLSQIGMVAIPQDIVFKRFRGEQLSAEENQIYGMHAAIATSLLSQIPRLNDVVEIVSCQNECFSQGTVMSEGAVLINLCLEYDDLEQLGVPKDQAIASLRPRWEARAPAVFTAFEKVLFSDEGYVPKRVAFKTIQAGMIIQQDLFDAQGLLIMAKGQELSDIAILRLTKMSESFKLPKELDVLVPL</sequence>
<feature type="modified residue" description="4-aspartylphosphate" evidence="1">
    <location>
        <position position="53"/>
    </location>
</feature>
<dbReference type="Pfam" id="PF00072">
    <property type="entry name" value="Response_reg"/>
    <property type="match status" value="1"/>
</dbReference>
<dbReference type="Gene3D" id="1.10.3210.10">
    <property type="entry name" value="Hypothetical protein af1432"/>
    <property type="match status" value="1"/>
</dbReference>
<feature type="domain" description="Response regulatory" evidence="2">
    <location>
        <begin position="4"/>
        <end position="119"/>
    </location>
</feature>
<dbReference type="InterPro" id="IPR001789">
    <property type="entry name" value="Sig_transdc_resp-reg_receiver"/>
</dbReference>
<evidence type="ECO:0000313" key="3">
    <source>
        <dbReference type="EMBL" id="MYL84746.1"/>
    </source>
</evidence>
<proteinExistence type="predicted"/>
<protein>
    <submittedName>
        <fullName evidence="3">Response regulator</fullName>
    </submittedName>
</protein>
<keyword evidence="4" id="KW-1185">Reference proteome</keyword>
<accession>A0A7C9IP29</accession>
<organism evidence="3 4">
    <name type="scientific">Solidesulfovibrio aerotolerans</name>
    <dbReference type="NCBI Taxonomy" id="295255"/>
    <lineage>
        <taxon>Bacteria</taxon>
        <taxon>Pseudomonadati</taxon>
        <taxon>Thermodesulfobacteriota</taxon>
        <taxon>Desulfovibrionia</taxon>
        <taxon>Desulfovibrionales</taxon>
        <taxon>Desulfovibrionaceae</taxon>
        <taxon>Solidesulfovibrio</taxon>
    </lineage>
</organism>
<dbReference type="InterPro" id="IPR011006">
    <property type="entry name" value="CheY-like_superfamily"/>
</dbReference>
<dbReference type="Gene3D" id="3.40.50.2300">
    <property type="match status" value="1"/>
</dbReference>
<dbReference type="GO" id="GO:0000160">
    <property type="term" value="P:phosphorelay signal transduction system"/>
    <property type="evidence" value="ECO:0007669"/>
    <property type="project" value="InterPro"/>
</dbReference>
<evidence type="ECO:0000256" key="1">
    <source>
        <dbReference type="PROSITE-ProRule" id="PRU00169"/>
    </source>
</evidence>
<name>A0A7C9IP29_9BACT</name>
<dbReference type="InterPro" id="IPR052020">
    <property type="entry name" value="Cyclic_di-GMP/3'3'-cGAMP_PDE"/>
</dbReference>
<dbReference type="PANTHER" id="PTHR45228:SF8">
    <property type="entry name" value="TWO-COMPONENT RESPONSE REGULATOR-RELATED"/>
    <property type="match status" value="1"/>
</dbReference>
<dbReference type="AlphaFoldDB" id="A0A7C9IP29"/>
<dbReference type="OrthoDB" id="9802066at2"/>
<dbReference type="PROSITE" id="PS50110">
    <property type="entry name" value="RESPONSE_REGULATORY"/>
    <property type="match status" value="1"/>
</dbReference>
<dbReference type="CDD" id="cd17569">
    <property type="entry name" value="REC_HupR-like"/>
    <property type="match status" value="1"/>
</dbReference>
<gene>
    <name evidence="3" type="ORF">GTA51_16660</name>
</gene>
<dbReference type="Proteomes" id="UP000482487">
    <property type="component" value="Unassembled WGS sequence"/>
</dbReference>
<keyword evidence="1" id="KW-0597">Phosphoprotein</keyword>
<dbReference type="EMBL" id="WVUD01000041">
    <property type="protein sequence ID" value="MYL84746.1"/>
    <property type="molecule type" value="Genomic_DNA"/>
</dbReference>
<dbReference type="SMART" id="SM00448">
    <property type="entry name" value="REC"/>
    <property type="match status" value="1"/>
</dbReference>
<dbReference type="Pfam" id="PF13487">
    <property type="entry name" value="HD_5"/>
    <property type="match status" value="1"/>
</dbReference>
<evidence type="ECO:0000259" key="2">
    <source>
        <dbReference type="PROSITE" id="PS50110"/>
    </source>
</evidence>